<proteinExistence type="predicted"/>
<evidence type="ECO:0000313" key="3">
    <source>
        <dbReference type="Proteomes" id="UP000094723"/>
    </source>
</evidence>
<evidence type="ECO:0000313" key="2">
    <source>
        <dbReference type="EMBL" id="AOO74027.1"/>
    </source>
</evidence>
<reference evidence="2 3" key="1">
    <citation type="submission" date="2016-09" db="EMBL/GenBank/DDBJ databases">
        <title>Complete Genome Sequence of Lactobacillus salivarius Jin.</title>
        <authorList>
            <person name="Jin N."/>
            <person name="Li C."/>
            <person name="Wang M."/>
            <person name="Ren D."/>
            <person name="Di Y."/>
            <person name="Pan R."/>
            <person name="Du S."/>
            <person name="Lu H."/>
            <person name="Li X."/>
            <person name="Tian M."/>
        </authorList>
    </citation>
    <scope>NUCLEOTIDE SEQUENCE [LARGE SCALE GENOMIC DNA]</scope>
    <source>
        <strain evidence="2 3">CICC 23174</strain>
    </source>
</reference>
<name>A0A1D7TSU5_9LACO</name>
<protein>
    <submittedName>
        <fullName evidence="2">Uncharacterized protein</fullName>
    </submittedName>
</protein>
<evidence type="ECO:0000256" key="1">
    <source>
        <dbReference type="SAM" id="MobiDB-lite"/>
    </source>
</evidence>
<dbReference type="AlphaFoldDB" id="A0A1D7TSU5"/>
<sequence>MVESLSQKKASKKWNEKNREHRSYLTSRSSARSFIRNKATLDDLLELEQLINDRRKQLGS</sequence>
<dbReference type="Proteomes" id="UP000094723">
    <property type="component" value="Chromosome"/>
</dbReference>
<organism evidence="2 3">
    <name type="scientific">Ligilactobacillus salivarius</name>
    <dbReference type="NCBI Taxonomy" id="1624"/>
    <lineage>
        <taxon>Bacteria</taxon>
        <taxon>Bacillati</taxon>
        <taxon>Bacillota</taxon>
        <taxon>Bacilli</taxon>
        <taxon>Lactobacillales</taxon>
        <taxon>Lactobacillaceae</taxon>
        <taxon>Ligilactobacillus</taxon>
    </lineage>
</organism>
<dbReference type="RefSeq" id="WP_034982464.1">
    <property type="nucleotide sequence ID" value="NZ_CP017107.1"/>
</dbReference>
<feature type="compositionally biased region" description="Basic and acidic residues" evidence="1">
    <location>
        <begin position="13"/>
        <end position="23"/>
    </location>
</feature>
<feature type="region of interest" description="Disordered" evidence="1">
    <location>
        <begin position="1"/>
        <end position="30"/>
    </location>
</feature>
<dbReference type="EMBL" id="CP017107">
    <property type="protein sequence ID" value="AOO74027.1"/>
    <property type="molecule type" value="Genomic_DNA"/>
</dbReference>
<gene>
    <name evidence="2" type="ORF">BHF65_07300</name>
</gene>
<accession>A0A1D7TSU5</accession>